<reference evidence="1 2" key="1">
    <citation type="submission" date="2023-03" db="EMBL/GenBank/DDBJ databases">
        <title>Draft genome sequence of the bacteria which degrade cell wall of Tricholomamatutake.</title>
        <authorList>
            <person name="Konishi Y."/>
            <person name="Fukuta Y."/>
            <person name="Shirasaka N."/>
        </authorList>
    </citation>
    <scope>NUCLEOTIDE SEQUENCE [LARGE SCALE GENOMIC DNA]</scope>
    <source>
        <strain evidence="2">mu1</strain>
    </source>
</reference>
<dbReference type="SUPFAM" id="SSF48576">
    <property type="entry name" value="Terpenoid synthases"/>
    <property type="match status" value="1"/>
</dbReference>
<protein>
    <recommendedName>
        <fullName evidence="3">Terpene synthase</fullName>
    </recommendedName>
</protein>
<keyword evidence="2" id="KW-1185">Reference proteome</keyword>
<dbReference type="EMBL" id="BSSQ01000002">
    <property type="protein sequence ID" value="GLX66266.1"/>
    <property type="molecule type" value="Genomic_DNA"/>
</dbReference>
<name>A0ABQ6GAD0_9BACL</name>
<sequence length="318" mass="36205">MVNPTNGGDDLVAPYASELQLVFSEAKRRITDFPEPFAQAGLAYLQKFDVFERASSKNYICYLLPYWINEVAPIPISQCRELAIANVFNMLYYFLQDDVMDESPAAWKEQLALAHLCHAELEAILRGLFTAESSFWHHGQQYVQEWASAVVHEDKHDFFKTDFIKVAKKASPLKLASTGVLLLADRQELIAQVDQLVDLALVLLQMADDLADWEEDLQEGNYNCLIAIIHDKRHSTLPLQAHEIESYIYDRGLLIDFCARGKTILDTLNHSQFHVRPIFSFGVSIYDGLASFSEKVEHTKRTILLGGFDYILSNNQKN</sequence>
<evidence type="ECO:0008006" key="3">
    <source>
        <dbReference type="Google" id="ProtNLM"/>
    </source>
</evidence>
<accession>A0ABQ6GAD0</accession>
<organism evidence="1 2">
    <name type="scientific">Paenibacillus glycanilyticus</name>
    <dbReference type="NCBI Taxonomy" id="126569"/>
    <lineage>
        <taxon>Bacteria</taxon>
        <taxon>Bacillati</taxon>
        <taxon>Bacillota</taxon>
        <taxon>Bacilli</taxon>
        <taxon>Bacillales</taxon>
        <taxon>Paenibacillaceae</taxon>
        <taxon>Paenibacillus</taxon>
    </lineage>
</organism>
<proteinExistence type="predicted"/>
<evidence type="ECO:0000313" key="1">
    <source>
        <dbReference type="EMBL" id="GLX66266.1"/>
    </source>
</evidence>
<gene>
    <name evidence="1" type="ORF">MU1_06100</name>
</gene>
<comment type="caution">
    <text evidence="1">The sequence shown here is derived from an EMBL/GenBank/DDBJ whole genome shotgun (WGS) entry which is preliminary data.</text>
</comment>
<dbReference type="RefSeq" id="WP_284236962.1">
    <property type="nucleotide sequence ID" value="NZ_BSSQ01000002.1"/>
</dbReference>
<dbReference type="Proteomes" id="UP001157114">
    <property type="component" value="Unassembled WGS sequence"/>
</dbReference>
<dbReference type="InterPro" id="IPR008949">
    <property type="entry name" value="Isoprenoid_synthase_dom_sf"/>
</dbReference>
<evidence type="ECO:0000313" key="2">
    <source>
        <dbReference type="Proteomes" id="UP001157114"/>
    </source>
</evidence>